<dbReference type="PANTHER" id="PTHR30429:SF0">
    <property type="entry name" value="METHIONINE-BINDING LIPOPROTEIN METQ"/>
    <property type="match status" value="1"/>
</dbReference>
<dbReference type="PANTHER" id="PTHR30429">
    <property type="entry name" value="D-METHIONINE-BINDING LIPOPROTEIN METQ"/>
    <property type="match status" value="1"/>
</dbReference>
<evidence type="ECO:0000256" key="6">
    <source>
        <dbReference type="PIRNR" id="PIRNR002854"/>
    </source>
</evidence>
<dbReference type="Pfam" id="PF03180">
    <property type="entry name" value="Lipoprotein_9"/>
    <property type="match status" value="1"/>
</dbReference>
<keyword evidence="2" id="KW-0732">Signal</keyword>
<evidence type="ECO:0000256" key="4">
    <source>
        <dbReference type="ARBA" id="ARBA00023139"/>
    </source>
</evidence>
<dbReference type="InterPro" id="IPR004872">
    <property type="entry name" value="Lipoprotein_NlpA"/>
</dbReference>
<sequence>MNVKNRRILITIIILVFIIIVGGIFAFSHSGNKSKVSSKIVKIGLMPGGKQEDVIWKQVQKNAKDQFGITLKFVNFTDGDEPNKALVNHEVDLNAFQHYAYLKSWNKANNGNIVSIGDTIITPIHLYSTKYKKVDEIPDKSTIAIPNDITNESRALYVLKNAGLIKLDTSRGVLATVKDIRENPKSLIIKEIDASQTPRALDSVAAAVINYNFAISAKISDKESIYQEPLNEDSAQWINFIAANQSDKNNKVYKEVVKAYEQKNIADIIKKEYPDGGELPAWNLKL</sequence>
<name>A0A084AAT0_LACLC</name>
<dbReference type="EMBL" id="AZSI01000048">
    <property type="protein sequence ID" value="KEY62409.1"/>
    <property type="molecule type" value="Genomic_DNA"/>
</dbReference>
<proteinExistence type="inferred from homology"/>
<accession>A0A084AAT0</accession>
<dbReference type="SUPFAM" id="SSF53850">
    <property type="entry name" value="Periplasmic binding protein-like II"/>
    <property type="match status" value="1"/>
</dbReference>
<dbReference type="GO" id="GO:0016020">
    <property type="term" value="C:membrane"/>
    <property type="evidence" value="ECO:0007669"/>
    <property type="project" value="UniProtKB-SubCell"/>
</dbReference>
<gene>
    <name evidence="8" type="ORF">U725_01572</name>
</gene>
<evidence type="ECO:0000313" key="9">
    <source>
        <dbReference type="Proteomes" id="UP000028401"/>
    </source>
</evidence>
<comment type="caution">
    <text evidence="8">The sequence shown here is derived from an EMBL/GenBank/DDBJ whole genome shotgun (WGS) entry which is preliminary data.</text>
</comment>
<dbReference type="RefSeq" id="WP_042748376.1">
    <property type="nucleotide sequence ID" value="NZ_AZSI01000048.1"/>
</dbReference>
<keyword evidence="4" id="KW-0564">Palmitate</keyword>
<dbReference type="AlphaFoldDB" id="A0A084AAT0"/>
<dbReference type="PATRIC" id="fig|1415168.3.peg.1644"/>
<evidence type="ECO:0000256" key="1">
    <source>
        <dbReference type="ARBA" id="ARBA00004635"/>
    </source>
</evidence>
<keyword evidence="7" id="KW-1133">Transmembrane helix</keyword>
<organism evidence="8 9">
    <name type="scientific">Lactococcus cremoris subsp. cremoris GE214</name>
    <dbReference type="NCBI Taxonomy" id="1415168"/>
    <lineage>
        <taxon>Bacteria</taxon>
        <taxon>Bacillati</taxon>
        <taxon>Bacillota</taxon>
        <taxon>Bacilli</taxon>
        <taxon>Lactobacillales</taxon>
        <taxon>Streptococcaceae</taxon>
        <taxon>Lactococcus</taxon>
        <taxon>Lactococcus cremoris subsp. cremoris</taxon>
    </lineage>
</organism>
<dbReference type="PIRSF" id="PIRSF002854">
    <property type="entry name" value="MetQ"/>
    <property type="match status" value="1"/>
</dbReference>
<keyword evidence="5 6" id="KW-0449">Lipoprotein</keyword>
<comment type="subcellular location">
    <subcellularLocation>
        <location evidence="1">Membrane</location>
        <topology evidence="1">Lipid-anchor</topology>
    </subcellularLocation>
</comment>
<evidence type="ECO:0000256" key="5">
    <source>
        <dbReference type="ARBA" id="ARBA00023288"/>
    </source>
</evidence>
<keyword evidence="3 7" id="KW-0472">Membrane</keyword>
<dbReference type="Proteomes" id="UP000028401">
    <property type="component" value="Unassembled WGS sequence"/>
</dbReference>
<evidence type="ECO:0000256" key="7">
    <source>
        <dbReference type="SAM" id="Phobius"/>
    </source>
</evidence>
<protein>
    <recommendedName>
        <fullName evidence="6">Lipoprotein</fullName>
    </recommendedName>
</protein>
<reference evidence="8 9" key="1">
    <citation type="submission" date="2014-06" db="EMBL/GenBank/DDBJ databases">
        <title>Draft genome sequence of the putrescine producing strain Lactococcus lactis subsp cremoris GE214.</title>
        <authorList>
            <person name="Ladero V."/>
            <person name="Linares D.M."/>
            <person name="del Rio B."/>
            <person name="Mayo B."/>
            <person name="Martin M.C."/>
            <person name="Fernandez M."/>
            <person name="Alvarez M.A."/>
        </authorList>
    </citation>
    <scope>NUCLEOTIDE SEQUENCE [LARGE SCALE GENOMIC DNA]</scope>
    <source>
        <strain evidence="8 9">GE214</strain>
    </source>
</reference>
<keyword evidence="7" id="KW-0812">Transmembrane</keyword>
<feature type="transmembrane region" description="Helical" evidence="7">
    <location>
        <begin position="7"/>
        <end position="27"/>
    </location>
</feature>
<evidence type="ECO:0000256" key="2">
    <source>
        <dbReference type="ARBA" id="ARBA00022729"/>
    </source>
</evidence>
<evidence type="ECO:0000313" key="8">
    <source>
        <dbReference type="EMBL" id="KEY62409.1"/>
    </source>
</evidence>
<comment type="similarity">
    <text evidence="6">Belongs to the nlpA lipoprotein family.</text>
</comment>
<evidence type="ECO:0000256" key="3">
    <source>
        <dbReference type="ARBA" id="ARBA00023136"/>
    </source>
</evidence>
<dbReference type="Gene3D" id="3.40.190.10">
    <property type="entry name" value="Periplasmic binding protein-like II"/>
    <property type="match status" value="2"/>
</dbReference>